<reference evidence="5" key="2">
    <citation type="submission" date="2023-01" db="EMBL/GenBank/DDBJ databases">
        <authorList>
            <person name="Sun Q."/>
            <person name="Evtushenko L."/>
        </authorList>
    </citation>
    <scope>NUCLEOTIDE SEQUENCE</scope>
    <source>
        <strain evidence="5">VKM B-2347</strain>
    </source>
</reference>
<gene>
    <name evidence="5" type="primary">wcaJ</name>
    <name evidence="5" type="ORF">GCM10008179_33610</name>
</gene>
<organism evidence="5 6">
    <name type="scientific">Hansschlegelia plantiphila</name>
    <dbReference type="NCBI Taxonomy" id="374655"/>
    <lineage>
        <taxon>Bacteria</taxon>
        <taxon>Pseudomonadati</taxon>
        <taxon>Pseudomonadota</taxon>
        <taxon>Alphaproteobacteria</taxon>
        <taxon>Hyphomicrobiales</taxon>
        <taxon>Methylopilaceae</taxon>
        <taxon>Hansschlegelia</taxon>
    </lineage>
</organism>
<feature type="domain" description="Bacterial sugar transferase" evidence="4">
    <location>
        <begin position="252"/>
        <end position="439"/>
    </location>
</feature>
<keyword evidence="3" id="KW-0472">Membrane</keyword>
<protein>
    <submittedName>
        <fullName evidence="5">Glycosyl transferase</fullName>
    </submittedName>
</protein>
<evidence type="ECO:0000256" key="3">
    <source>
        <dbReference type="SAM" id="Phobius"/>
    </source>
</evidence>
<proteinExistence type="inferred from homology"/>
<dbReference type="Proteomes" id="UP001143372">
    <property type="component" value="Unassembled WGS sequence"/>
</dbReference>
<comment type="caution">
    <text evidence="5">The sequence shown here is derived from an EMBL/GenBank/DDBJ whole genome shotgun (WGS) entry which is preliminary data.</text>
</comment>
<reference evidence="5" key="1">
    <citation type="journal article" date="2014" name="Int. J. Syst. Evol. Microbiol.">
        <title>Complete genome sequence of Corynebacterium casei LMG S-19264T (=DSM 44701T), isolated from a smear-ripened cheese.</title>
        <authorList>
            <consortium name="US DOE Joint Genome Institute (JGI-PGF)"/>
            <person name="Walter F."/>
            <person name="Albersmeier A."/>
            <person name="Kalinowski J."/>
            <person name="Ruckert C."/>
        </authorList>
    </citation>
    <scope>NUCLEOTIDE SEQUENCE</scope>
    <source>
        <strain evidence="5">VKM B-2347</strain>
    </source>
</reference>
<dbReference type="InterPro" id="IPR003362">
    <property type="entry name" value="Bact_transf"/>
</dbReference>
<keyword evidence="3" id="KW-1133">Transmembrane helix</keyword>
<keyword evidence="2" id="KW-0270">Exopolysaccharide synthesis</keyword>
<keyword evidence="3" id="KW-0812">Transmembrane</keyword>
<dbReference type="Pfam" id="PF02397">
    <property type="entry name" value="Bac_transf"/>
    <property type="match status" value="1"/>
</dbReference>
<dbReference type="RefSeq" id="WP_271169943.1">
    <property type="nucleotide sequence ID" value="NZ_BSFI01000023.1"/>
</dbReference>
<evidence type="ECO:0000256" key="1">
    <source>
        <dbReference type="ARBA" id="ARBA00006464"/>
    </source>
</evidence>
<feature type="transmembrane region" description="Helical" evidence="3">
    <location>
        <begin position="38"/>
        <end position="56"/>
    </location>
</feature>
<feature type="transmembrane region" description="Helical" evidence="3">
    <location>
        <begin position="68"/>
        <end position="86"/>
    </location>
</feature>
<keyword evidence="5" id="KW-0808">Transferase</keyword>
<dbReference type="AlphaFoldDB" id="A0A9W6J4R4"/>
<accession>A0A9W6J4R4</accession>
<evidence type="ECO:0000313" key="6">
    <source>
        <dbReference type="Proteomes" id="UP001143372"/>
    </source>
</evidence>
<dbReference type="PANTHER" id="PTHR30576:SF0">
    <property type="entry name" value="UNDECAPRENYL-PHOSPHATE N-ACETYLGALACTOSAMINYL 1-PHOSPHATE TRANSFERASE-RELATED"/>
    <property type="match status" value="1"/>
</dbReference>
<feature type="transmembrane region" description="Helical" evidence="3">
    <location>
        <begin position="98"/>
        <end position="121"/>
    </location>
</feature>
<dbReference type="PANTHER" id="PTHR30576">
    <property type="entry name" value="COLANIC BIOSYNTHESIS UDP-GLUCOSE LIPID CARRIER TRANSFERASE"/>
    <property type="match status" value="1"/>
</dbReference>
<comment type="similarity">
    <text evidence="1">Belongs to the bacterial sugar transferase family.</text>
</comment>
<dbReference type="GO" id="GO:0016780">
    <property type="term" value="F:phosphotransferase activity, for other substituted phosphate groups"/>
    <property type="evidence" value="ECO:0007669"/>
    <property type="project" value="TreeGrafter"/>
</dbReference>
<name>A0A9W6J4R4_9HYPH</name>
<evidence type="ECO:0000256" key="2">
    <source>
        <dbReference type="ARBA" id="ARBA00023169"/>
    </source>
</evidence>
<feature type="transmembrane region" description="Helical" evidence="3">
    <location>
        <begin position="127"/>
        <end position="145"/>
    </location>
</feature>
<dbReference type="GO" id="GO:0000271">
    <property type="term" value="P:polysaccharide biosynthetic process"/>
    <property type="evidence" value="ECO:0007669"/>
    <property type="project" value="UniProtKB-KW"/>
</dbReference>
<sequence length="444" mass="49901">MADTASVRNTAWTAGAQGGGPHARLDGPLVTLLRSTSLQLGTGIVLAVVAPSALRYTIDPSLWGSRSWWNTIIGTTAAILFGFALLHQMTRFPGIRATSYVMPCFTGAFGALLFVLFFGRIEYARSLFLAGYGVSLFWFFCATLYERLWSRQRYCVIPFGNLAHLSMINNADFIELTEPAGPSPQSDALIADFRADLPDEWVTFISDWVLQGRQAFHVKQVAETLTGRVDIEHLSENSFGSLDPGSAFRRAKLAVDWLVAAALLPPFALLTLIVGALIKLDSPGPVFFIQERVGYRGRLFRVVKFRTMAHADRTEAAGKDASMTRDEDPRITRVGKWLRKSRIDEIPQLLNILRAEMSWIGPRPEARVLSEWYEGELPFYRYRHIVRPGITGWAQINQGHVVEVDEVLGKLHYDFYYIKYFSPWLDTSIALRTVWVMMKGLGAR</sequence>
<evidence type="ECO:0000313" key="5">
    <source>
        <dbReference type="EMBL" id="GLK69723.1"/>
    </source>
</evidence>
<evidence type="ECO:0000259" key="4">
    <source>
        <dbReference type="Pfam" id="PF02397"/>
    </source>
</evidence>
<dbReference type="EMBL" id="BSFI01000023">
    <property type="protein sequence ID" value="GLK69723.1"/>
    <property type="molecule type" value="Genomic_DNA"/>
</dbReference>
<keyword evidence="6" id="KW-1185">Reference proteome</keyword>
<feature type="transmembrane region" description="Helical" evidence="3">
    <location>
        <begin position="257"/>
        <end position="278"/>
    </location>
</feature>